<dbReference type="InterPro" id="IPR000387">
    <property type="entry name" value="Tyr_Pase_dom"/>
</dbReference>
<evidence type="ECO:0000313" key="2">
    <source>
        <dbReference type="EMBL" id="CCX12858.1"/>
    </source>
</evidence>
<dbReference type="PROSITE" id="PS00383">
    <property type="entry name" value="TYR_PHOSPHATASE_1"/>
    <property type="match status" value="1"/>
</dbReference>
<dbReference type="SUPFAM" id="SSF52799">
    <property type="entry name" value="(Phosphotyrosine protein) phosphatases II"/>
    <property type="match status" value="1"/>
</dbReference>
<organism evidence="2 3">
    <name type="scientific">Pyronema omphalodes (strain CBS 100304)</name>
    <name type="common">Pyronema confluens</name>
    <dbReference type="NCBI Taxonomy" id="1076935"/>
    <lineage>
        <taxon>Eukaryota</taxon>
        <taxon>Fungi</taxon>
        <taxon>Dikarya</taxon>
        <taxon>Ascomycota</taxon>
        <taxon>Pezizomycotina</taxon>
        <taxon>Pezizomycetes</taxon>
        <taxon>Pezizales</taxon>
        <taxon>Pyronemataceae</taxon>
        <taxon>Pyronema</taxon>
    </lineage>
</organism>
<name>U4L7U5_PYROM</name>
<dbReference type="InterPro" id="IPR016130">
    <property type="entry name" value="Tyr_Pase_AS"/>
</dbReference>
<dbReference type="Proteomes" id="UP000018144">
    <property type="component" value="Unassembled WGS sequence"/>
</dbReference>
<dbReference type="EMBL" id="HF935725">
    <property type="protein sequence ID" value="CCX12858.1"/>
    <property type="molecule type" value="Genomic_DNA"/>
</dbReference>
<dbReference type="STRING" id="1076935.U4L7U5"/>
<dbReference type="Gene3D" id="3.90.190.10">
    <property type="entry name" value="Protein tyrosine phosphatase superfamily"/>
    <property type="match status" value="1"/>
</dbReference>
<dbReference type="Pfam" id="PF13350">
    <property type="entry name" value="Y_phosphatase3"/>
    <property type="match status" value="1"/>
</dbReference>
<dbReference type="PANTHER" id="PTHR31126:SF1">
    <property type="entry name" value="TYROSINE SPECIFIC PROTEIN PHOSPHATASES DOMAIN-CONTAINING PROTEIN"/>
    <property type="match status" value="1"/>
</dbReference>
<dbReference type="GO" id="GO:0004721">
    <property type="term" value="F:phosphoprotein phosphatase activity"/>
    <property type="evidence" value="ECO:0007669"/>
    <property type="project" value="InterPro"/>
</dbReference>
<evidence type="ECO:0000313" key="3">
    <source>
        <dbReference type="Proteomes" id="UP000018144"/>
    </source>
</evidence>
<reference evidence="2 3" key="1">
    <citation type="journal article" date="2013" name="PLoS Genet.">
        <title>The genome and development-dependent transcriptomes of Pyronema confluens: a window into fungal evolution.</title>
        <authorList>
            <person name="Traeger S."/>
            <person name="Altegoer F."/>
            <person name="Freitag M."/>
            <person name="Gabaldon T."/>
            <person name="Kempken F."/>
            <person name="Kumar A."/>
            <person name="Marcet-Houben M."/>
            <person name="Poggeler S."/>
            <person name="Stajich J.E."/>
            <person name="Nowrousian M."/>
        </authorList>
    </citation>
    <scope>NUCLEOTIDE SEQUENCE [LARGE SCALE GENOMIC DNA]</scope>
    <source>
        <strain evidence="3">CBS 100304</strain>
        <tissue evidence="2">Vegetative mycelium</tissue>
    </source>
</reference>
<keyword evidence="3" id="KW-1185">Reference proteome</keyword>
<dbReference type="OMA" id="PLLFHCF"/>
<dbReference type="eggNOG" id="ENOG502S0PE">
    <property type="taxonomic scope" value="Eukaryota"/>
</dbReference>
<dbReference type="PANTHER" id="PTHR31126">
    <property type="entry name" value="TYROSINE-PROTEIN PHOSPHATASE"/>
    <property type="match status" value="1"/>
</dbReference>
<sequence>MLPSPPFLTLSGVSNIRDVGGLELSTPHGMIRKGLIYRAAAPSQSSFAALREIGITAVFDLRSQGEAARLPLASQDGVEYFLVPVFNDKDWSPEAMTIRWARTMRGDMVTGYRDILVAGGPSFGKIYKRLLDSEEGLLVHCSAGKDRTGVVVAVLLALAGVDDQDIAQEYALTTLAMRAMSVVLEKRIMASEAVQKLDESTRLEGVRNMLSSEPETIVALLNILRAEWGSVDEYVMKACGMEKGEVDSLKEKLMAKL</sequence>
<proteinExistence type="predicted"/>
<dbReference type="PROSITE" id="PS50056">
    <property type="entry name" value="TYR_PHOSPHATASE_2"/>
    <property type="match status" value="1"/>
</dbReference>
<dbReference type="InterPro" id="IPR026893">
    <property type="entry name" value="Tyr/Ser_Pase_IphP-type"/>
</dbReference>
<protein>
    <submittedName>
        <fullName evidence="2">Similar to Tyrosine-protein phosphatase acc. no. Q05918</fullName>
    </submittedName>
</protein>
<dbReference type="AlphaFoldDB" id="U4L7U5"/>
<dbReference type="InterPro" id="IPR029021">
    <property type="entry name" value="Prot-tyrosine_phosphatase-like"/>
</dbReference>
<gene>
    <name evidence="2" type="ORF">PCON_12452</name>
</gene>
<accession>U4L7U5</accession>
<dbReference type="OrthoDB" id="449382at2759"/>
<evidence type="ECO:0000259" key="1">
    <source>
        <dbReference type="PROSITE" id="PS50056"/>
    </source>
</evidence>
<feature type="domain" description="Tyrosine specific protein phosphatases" evidence="1">
    <location>
        <begin position="121"/>
        <end position="190"/>
    </location>
</feature>